<dbReference type="InterPro" id="IPR029074">
    <property type="entry name" value="Imm49"/>
</dbReference>
<organism evidence="1 2">
    <name type="scientific">Streptomyces cadmiisoli</name>
    <dbReference type="NCBI Taxonomy" id="2184053"/>
    <lineage>
        <taxon>Bacteria</taxon>
        <taxon>Bacillati</taxon>
        <taxon>Actinomycetota</taxon>
        <taxon>Actinomycetes</taxon>
        <taxon>Kitasatosporales</taxon>
        <taxon>Streptomycetaceae</taxon>
        <taxon>Streptomyces</taxon>
        <taxon>Streptomyces aurantiacus group</taxon>
    </lineage>
</organism>
<dbReference type="RefSeq" id="WP_112438087.1">
    <property type="nucleotide sequence ID" value="NZ_CP030073.1"/>
</dbReference>
<accession>A0A2Z4ITK8</accession>
<evidence type="ECO:0000313" key="2">
    <source>
        <dbReference type="Proteomes" id="UP000249616"/>
    </source>
</evidence>
<evidence type="ECO:0000313" key="1">
    <source>
        <dbReference type="EMBL" id="AWW36087.1"/>
    </source>
</evidence>
<proteinExistence type="predicted"/>
<keyword evidence="2" id="KW-1185">Reference proteome</keyword>
<dbReference type="Pfam" id="PF15575">
    <property type="entry name" value="Imm49"/>
    <property type="match status" value="1"/>
</dbReference>
<dbReference type="Proteomes" id="UP000249616">
    <property type="component" value="Chromosome"/>
</dbReference>
<gene>
    <name evidence="1" type="ORF">DN051_05070</name>
</gene>
<dbReference type="EMBL" id="CP030073">
    <property type="protein sequence ID" value="AWW36087.1"/>
    <property type="molecule type" value="Genomic_DNA"/>
</dbReference>
<dbReference type="KEGG" id="scad:DN051_05070"/>
<dbReference type="AlphaFoldDB" id="A0A2Z4ITK8"/>
<evidence type="ECO:0008006" key="3">
    <source>
        <dbReference type="Google" id="ProtNLM"/>
    </source>
</evidence>
<sequence length="306" mass="33106">MLEVARHTVGQQRIREASEDIDRRARGRWHWLRHGGLSLKGLGEMRDELLDHVAARTVDDPALDAAHTRTVLRTAAECALGVLSLGAFPNGDFEVPLPLVGERLSSEDLSFGDAVDQAPTTVTWVDAFALCVVSGLVREQQRVIGLLLRTDYAPAVRDGVPYSPLESRSSPAGLAEMDALCGYLTPARGHLPRDRPSVTLCKPDADERGEGVRRLDAAGPLTPDQRLLRVLLKDDRTTFEEALARRLVQYREKMAADAAPRSLLPVGTVALAALAVQVHGWELGVRSGYLPDVLLGPPDGGQPTAG</sequence>
<name>A0A2Z4ITK8_9ACTN</name>
<protein>
    <recommendedName>
        <fullName evidence="3">Immunity 49 family protein</fullName>
    </recommendedName>
</protein>
<reference evidence="1 2" key="1">
    <citation type="journal article" date="2019" name="Int. J. Syst. Evol. Microbiol.">
        <title>Streptomyces cadmiisoli sp. nov., a novel actinomycete isolated from cadmium-contaminated soil.</title>
        <authorList>
            <person name="Li K."/>
            <person name="Tang X."/>
            <person name="Zhao J."/>
            <person name="Guo Y."/>
            <person name="Tang Y."/>
            <person name="Gao J."/>
        </authorList>
    </citation>
    <scope>NUCLEOTIDE SEQUENCE [LARGE SCALE GENOMIC DNA]</scope>
    <source>
        <strain evidence="1 2">ZFG47</strain>
    </source>
</reference>